<comment type="caution">
    <text evidence="1">The sequence shown here is derived from an EMBL/GenBank/DDBJ whole genome shotgun (WGS) entry which is preliminary data.</text>
</comment>
<dbReference type="EMBL" id="JAUOPU010000026">
    <property type="protein sequence ID" value="MDO6544542.1"/>
    <property type="molecule type" value="Genomic_DNA"/>
</dbReference>
<reference evidence="1" key="1">
    <citation type="submission" date="2023-07" db="EMBL/GenBank/DDBJ databases">
        <title>Genome content predicts the carbon catabolic preferences of heterotrophic bacteria.</title>
        <authorList>
            <person name="Gralka M."/>
        </authorList>
    </citation>
    <scope>NUCLEOTIDE SEQUENCE</scope>
    <source>
        <strain evidence="1">G2M05</strain>
    </source>
</reference>
<evidence type="ECO:0000313" key="1">
    <source>
        <dbReference type="EMBL" id="MDO6544542.1"/>
    </source>
</evidence>
<organism evidence="1 2">
    <name type="scientific">Photobacterium sanguinicancri</name>
    <dbReference type="NCBI Taxonomy" id="875932"/>
    <lineage>
        <taxon>Bacteria</taxon>
        <taxon>Pseudomonadati</taxon>
        <taxon>Pseudomonadota</taxon>
        <taxon>Gammaproteobacteria</taxon>
        <taxon>Vibrionales</taxon>
        <taxon>Vibrionaceae</taxon>
        <taxon>Photobacterium</taxon>
    </lineage>
</organism>
<gene>
    <name evidence="1" type="ORF">Q4568_18540</name>
</gene>
<evidence type="ECO:0000313" key="2">
    <source>
        <dbReference type="Proteomes" id="UP001170624"/>
    </source>
</evidence>
<dbReference type="Proteomes" id="UP001170624">
    <property type="component" value="Unassembled WGS sequence"/>
</dbReference>
<dbReference type="AlphaFoldDB" id="A0AAW7Y7Q4"/>
<sequence>MILVTVVSVWLISALGQFLVWQFIGEQVPGIEINVSPDNAMQTYQSSERFALSDALNIDLNLISLAVETKR</sequence>
<accession>A0AAW7Y7Q4</accession>
<name>A0AAW7Y7Q4_9GAMM</name>
<protein>
    <submittedName>
        <fullName evidence="1">Uncharacterized protein</fullName>
    </submittedName>
</protein>
<proteinExistence type="predicted"/>
<dbReference type="RefSeq" id="WP_062687927.1">
    <property type="nucleotide sequence ID" value="NZ_AP024851.1"/>
</dbReference>